<dbReference type="PANTHER" id="PTHR13292:SF0">
    <property type="entry name" value="AUTOPHAGY-RELATED PROTEIN 101"/>
    <property type="match status" value="1"/>
</dbReference>
<proteinExistence type="inferred from homology"/>
<reference evidence="4" key="1">
    <citation type="submission" date="2021-02" db="EMBL/GenBank/DDBJ databases">
        <authorList>
            <person name="Nowell W R."/>
        </authorList>
    </citation>
    <scope>NUCLEOTIDE SEQUENCE</scope>
</reference>
<accession>A0A814HUH3</accession>
<comment type="caution">
    <text evidence="4">The sequence shown here is derived from an EMBL/GenBank/DDBJ whole genome shotgun (WGS) entry which is preliminary data.</text>
</comment>
<protein>
    <recommendedName>
        <fullName evidence="2">Autophagy-related protein 101</fullName>
    </recommendedName>
</protein>
<name>A0A814HUH3_9BILA</name>
<sequence>MNARSQTFEFAVEGRQIDEVVSCMFHTILFHRCVGKYHTNGEDSYSVGTLGYTDVDCDYIDFTYTATKTCRNVQQKKCSLVNLEKFSGM</sequence>
<evidence type="ECO:0000313" key="5">
    <source>
        <dbReference type="Proteomes" id="UP000663889"/>
    </source>
</evidence>
<dbReference type="GO" id="GO:0019901">
    <property type="term" value="F:protein kinase binding"/>
    <property type="evidence" value="ECO:0007669"/>
    <property type="project" value="TreeGrafter"/>
</dbReference>
<dbReference type="GO" id="GO:0000407">
    <property type="term" value="C:phagophore assembly site"/>
    <property type="evidence" value="ECO:0007669"/>
    <property type="project" value="TreeGrafter"/>
</dbReference>
<dbReference type="InterPro" id="IPR012445">
    <property type="entry name" value="ATG101"/>
</dbReference>
<keyword evidence="3" id="KW-0072">Autophagy</keyword>
<gene>
    <name evidence="4" type="ORF">SEV965_LOCUS11485</name>
</gene>
<dbReference type="GO" id="GO:0000045">
    <property type="term" value="P:autophagosome assembly"/>
    <property type="evidence" value="ECO:0007669"/>
    <property type="project" value="TreeGrafter"/>
</dbReference>
<dbReference type="EMBL" id="CAJNOU010000497">
    <property type="protein sequence ID" value="CAF1014702.1"/>
    <property type="molecule type" value="Genomic_DNA"/>
</dbReference>
<comment type="similarity">
    <text evidence="1">Belongs to the ATG101 family.</text>
</comment>
<evidence type="ECO:0000256" key="1">
    <source>
        <dbReference type="ARBA" id="ARBA00007130"/>
    </source>
</evidence>
<dbReference type="GO" id="GO:1990316">
    <property type="term" value="C:Atg1/ULK1 kinase complex"/>
    <property type="evidence" value="ECO:0007669"/>
    <property type="project" value="TreeGrafter"/>
</dbReference>
<dbReference type="AlphaFoldDB" id="A0A814HUH3"/>
<dbReference type="PANTHER" id="PTHR13292">
    <property type="entry name" value="AUTOPHAGY-RELATED PROTEIN 101"/>
    <property type="match status" value="1"/>
</dbReference>
<evidence type="ECO:0000313" key="4">
    <source>
        <dbReference type="EMBL" id="CAF1014702.1"/>
    </source>
</evidence>
<dbReference type="Pfam" id="PF07855">
    <property type="entry name" value="ATG101"/>
    <property type="match status" value="1"/>
</dbReference>
<dbReference type="Proteomes" id="UP000663889">
    <property type="component" value="Unassembled WGS sequence"/>
</dbReference>
<organism evidence="4 5">
    <name type="scientific">Rotaria sordida</name>
    <dbReference type="NCBI Taxonomy" id="392033"/>
    <lineage>
        <taxon>Eukaryota</taxon>
        <taxon>Metazoa</taxon>
        <taxon>Spiralia</taxon>
        <taxon>Gnathifera</taxon>
        <taxon>Rotifera</taxon>
        <taxon>Eurotatoria</taxon>
        <taxon>Bdelloidea</taxon>
        <taxon>Philodinida</taxon>
        <taxon>Philodinidae</taxon>
        <taxon>Rotaria</taxon>
    </lineage>
</organism>
<evidence type="ECO:0000256" key="2">
    <source>
        <dbReference type="ARBA" id="ARBA00018874"/>
    </source>
</evidence>
<evidence type="ECO:0000256" key="3">
    <source>
        <dbReference type="ARBA" id="ARBA00023006"/>
    </source>
</evidence>